<keyword evidence="1" id="KW-0732">Signal</keyword>
<dbReference type="InParanoid" id="A0A0C3F7L7"/>
<dbReference type="HOGENOM" id="CLU_1816529_0_0_1"/>
<evidence type="ECO:0000256" key="1">
    <source>
        <dbReference type="SAM" id="SignalP"/>
    </source>
</evidence>
<feature type="chain" id="PRO_5002164154" evidence="1">
    <location>
        <begin position="26"/>
        <end position="142"/>
    </location>
</feature>
<evidence type="ECO:0000313" key="2">
    <source>
        <dbReference type="EMBL" id="KIM75866.1"/>
    </source>
</evidence>
<evidence type="ECO:0000313" key="3">
    <source>
        <dbReference type="Proteomes" id="UP000054166"/>
    </source>
</evidence>
<organism evidence="2 3">
    <name type="scientific">Piloderma croceum (strain F 1598)</name>
    <dbReference type="NCBI Taxonomy" id="765440"/>
    <lineage>
        <taxon>Eukaryota</taxon>
        <taxon>Fungi</taxon>
        <taxon>Dikarya</taxon>
        <taxon>Basidiomycota</taxon>
        <taxon>Agaricomycotina</taxon>
        <taxon>Agaricomycetes</taxon>
        <taxon>Agaricomycetidae</taxon>
        <taxon>Atheliales</taxon>
        <taxon>Atheliaceae</taxon>
        <taxon>Piloderma</taxon>
    </lineage>
</organism>
<name>A0A0C3F7L7_PILCF</name>
<reference evidence="2 3" key="1">
    <citation type="submission" date="2014-04" db="EMBL/GenBank/DDBJ databases">
        <authorList>
            <consortium name="DOE Joint Genome Institute"/>
            <person name="Kuo A."/>
            <person name="Tarkka M."/>
            <person name="Buscot F."/>
            <person name="Kohler A."/>
            <person name="Nagy L.G."/>
            <person name="Floudas D."/>
            <person name="Copeland A."/>
            <person name="Barry K.W."/>
            <person name="Cichocki N."/>
            <person name="Veneault-Fourrey C."/>
            <person name="LaButti K."/>
            <person name="Lindquist E.A."/>
            <person name="Lipzen A."/>
            <person name="Lundell T."/>
            <person name="Morin E."/>
            <person name="Murat C."/>
            <person name="Sun H."/>
            <person name="Tunlid A."/>
            <person name="Henrissat B."/>
            <person name="Grigoriev I.V."/>
            <person name="Hibbett D.S."/>
            <person name="Martin F."/>
            <person name="Nordberg H.P."/>
            <person name="Cantor M.N."/>
            <person name="Hua S.X."/>
        </authorList>
    </citation>
    <scope>NUCLEOTIDE SEQUENCE [LARGE SCALE GENOMIC DNA]</scope>
    <source>
        <strain evidence="2 3">F 1598</strain>
    </source>
</reference>
<dbReference type="EMBL" id="KN833041">
    <property type="protein sequence ID" value="KIM75866.1"/>
    <property type="molecule type" value="Genomic_DNA"/>
</dbReference>
<reference evidence="3" key="2">
    <citation type="submission" date="2015-01" db="EMBL/GenBank/DDBJ databases">
        <title>Evolutionary Origins and Diversification of the Mycorrhizal Mutualists.</title>
        <authorList>
            <consortium name="DOE Joint Genome Institute"/>
            <consortium name="Mycorrhizal Genomics Consortium"/>
            <person name="Kohler A."/>
            <person name="Kuo A."/>
            <person name="Nagy L.G."/>
            <person name="Floudas D."/>
            <person name="Copeland A."/>
            <person name="Barry K.W."/>
            <person name="Cichocki N."/>
            <person name="Veneault-Fourrey C."/>
            <person name="LaButti K."/>
            <person name="Lindquist E.A."/>
            <person name="Lipzen A."/>
            <person name="Lundell T."/>
            <person name="Morin E."/>
            <person name="Murat C."/>
            <person name="Riley R."/>
            <person name="Ohm R."/>
            <person name="Sun H."/>
            <person name="Tunlid A."/>
            <person name="Henrissat B."/>
            <person name="Grigoriev I.V."/>
            <person name="Hibbett D.S."/>
            <person name="Martin F."/>
        </authorList>
    </citation>
    <scope>NUCLEOTIDE SEQUENCE [LARGE SCALE GENOMIC DNA]</scope>
    <source>
        <strain evidence="3">F 1598</strain>
    </source>
</reference>
<gene>
    <name evidence="2" type="ORF">PILCRDRAFT_13240</name>
</gene>
<sequence>MSFEWSAFALLGLAFAYLPPRPVTAAMLPSRNINTPPDIDGVKSMVEVGNSADREPITVYLAVRSACRRMRTHSRPLYPSSPALAESLIIFSPGTTMSTTGSTSLFPEYSMTNLQQILEITSLKQKVQPKIYAANYNVKASL</sequence>
<proteinExistence type="predicted"/>
<accession>A0A0C3F7L7</accession>
<protein>
    <submittedName>
        <fullName evidence="2">Uncharacterized protein</fullName>
    </submittedName>
</protein>
<keyword evidence="3" id="KW-1185">Reference proteome</keyword>
<dbReference type="Proteomes" id="UP000054166">
    <property type="component" value="Unassembled WGS sequence"/>
</dbReference>
<feature type="signal peptide" evidence="1">
    <location>
        <begin position="1"/>
        <end position="25"/>
    </location>
</feature>
<dbReference type="AlphaFoldDB" id="A0A0C3F7L7"/>